<feature type="transmembrane region" description="Helical" evidence="1">
    <location>
        <begin position="335"/>
        <end position="357"/>
    </location>
</feature>
<proteinExistence type="predicted"/>
<organism evidence="3 4">
    <name type="scientific">Trichuris muris</name>
    <name type="common">Mouse whipworm</name>
    <dbReference type="NCBI Taxonomy" id="70415"/>
    <lineage>
        <taxon>Eukaryota</taxon>
        <taxon>Metazoa</taxon>
        <taxon>Ecdysozoa</taxon>
        <taxon>Nematoda</taxon>
        <taxon>Enoplea</taxon>
        <taxon>Dorylaimia</taxon>
        <taxon>Trichinellida</taxon>
        <taxon>Trichuridae</taxon>
        <taxon>Trichuris</taxon>
    </lineage>
</organism>
<evidence type="ECO:0000256" key="1">
    <source>
        <dbReference type="SAM" id="Phobius"/>
    </source>
</evidence>
<feature type="signal peptide" evidence="2">
    <location>
        <begin position="1"/>
        <end position="16"/>
    </location>
</feature>
<dbReference type="Proteomes" id="UP000046395">
    <property type="component" value="Unassembled WGS sequence"/>
</dbReference>
<sequence>MLLLCVIAYLVCEGKGINQDIASLLANLEESIPTACPSGQEIKRPDAPDVPENFQPWATDYPGYNATKWDEVCRFEDCDPEISNPDFHPKFNEKDGNVNRRRAGATKKCGSYLIQHGLPLNPAGRTGLTGRGMLPRYGPNHLVAVVFIWKTKGNLSLLKRSSNSTYRESLFTGFVDDPDKYPLPHQLYTTVNESLMHEYKDYKKVKKIIKKAKQNIVKLLAGSIPSELETDNAWTELSFFAIPCQKTKLLCSRGLSLLERERGLDWYVVDVKNNSVNRMFIDETAISTINHRNYSIYENECMKKSFKLVMLNLALRGVLSLSAAAAVMFSVLGMLIGLLVGAVIGACMLPASLFMLAHRCLNEMDI</sequence>
<dbReference type="AlphaFoldDB" id="A0A5S6QK49"/>
<dbReference type="GO" id="GO:0047631">
    <property type="term" value="F:ADP-ribose diphosphatase activity"/>
    <property type="evidence" value="ECO:0007669"/>
    <property type="project" value="InterPro"/>
</dbReference>
<feature type="chain" id="PRO_5024401892" evidence="2">
    <location>
        <begin position="17"/>
        <end position="366"/>
    </location>
</feature>
<keyword evidence="3" id="KW-1185">Reference proteome</keyword>
<evidence type="ECO:0000313" key="3">
    <source>
        <dbReference type="Proteomes" id="UP000046395"/>
    </source>
</evidence>
<keyword evidence="2" id="KW-0732">Signal</keyword>
<dbReference type="InterPro" id="IPR039989">
    <property type="entry name" value="NUDT9"/>
</dbReference>
<dbReference type="PANTHER" id="PTHR13030:SF8">
    <property type="entry name" value="ADP-RIBOSE PYROPHOSPHATASE, MITOCHONDRIAL"/>
    <property type="match status" value="1"/>
</dbReference>
<name>A0A5S6QK49_TRIMR</name>
<dbReference type="InterPro" id="IPR015797">
    <property type="entry name" value="NUDIX_hydrolase-like_dom_sf"/>
</dbReference>
<evidence type="ECO:0000313" key="4">
    <source>
        <dbReference type="WBParaSite" id="TMUE_2000007578.1"/>
    </source>
</evidence>
<protein>
    <submittedName>
        <fullName evidence="4">Uncharacterized protein</fullName>
    </submittedName>
</protein>
<dbReference type="WBParaSite" id="TMUE_2000007578.1">
    <property type="protein sequence ID" value="TMUE_2000007578.1"/>
    <property type="gene ID" value="WBGene00299932"/>
</dbReference>
<keyword evidence="1" id="KW-0812">Transmembrane</keyword>
<dbReference type="Pfam" id="PF25969">
    <property type="entry name" value="NUDT9_N"/>
    <property type="match status" value="1"/>
</dbReference>
<evidence type="ECO:0000256" key="2">
    <source>
        <dbReference type="SAM" id="SignalP"/>
    </source>
</evidence>
<keyword evidence="1" id="KW-1133">Transmembrane helix</keyword>
<reference evidence="4" key="1">
    <citation type="submission" date="2019-12" db="UniProtKB">
        <authorList>
            <consortium name="WormBaseParasite"/>
        </authorList>
    </citation>
    <scope>IDENTIFICATION</scope>
</reference>
<dbReference type="SUPFAM" id="SSF55811">
    <property type="entry name" value="Nudix"/>
    <property type="match status" value="1"/>
</dbReference>
<keyword evidence="1" id="KW-0472">Membrane</keyword>
<dbReference type="PANTHER" id="PTHR13030">
    <property type="entry name" value="NUDIX HYDROLASE"/>
    <property type="match status" value="1"/>
</dbReference>
<accession>A0A5S6QK49</accession>